<dbReference type="RefSeq" id="WP_386350253.1">
    <property type="nucleotide sequence ID" value="NZ_JBHSFG010000076.1"/>
</dbReference>
<dbReference type="Proteomes" id="UP001596012">
    <property type="component" value="Unassembled WGS sequence"/>
</dbReference>
<sequence>MQVVVVGAGFSGIGAAIRLRQEGWRDLVVLEKASQLGGTWRENAYPGCACDVPSSLYSYSFTLNPRWSRIFAGQLEIHDYLRTTADRYGVGEALR</sequence>
<dbReference type="InterPro" id="IPR051209">
    <property type="entry name" value="FAD-bind_Monooxygenase_sf"/>
</dbReference>
<reference evidence="2" key="1">
    <citation type="journal article" date="2019" name="Int. J. Syst. Evol. Microbiol.">
        <title>The Global Catalogue of Microorganisms (GCM) 10K type strain sequencing project: providing services to taxonomists for standard genome sequencing and annotation.</title>
        <authorList>
            <consortium name="The Broad Institute Genomics Platform"/>
            <consortium name="The Broad Institute Genome Sequencing Center for Infectious Disease"/>
            <person name="Wu L."/>
            <person name="Ma J."/>
        </authorList>
    </citation>
    <scope>NUCLEOTIDE SEQUENCE [LARGE SCALE GENOMIC DNA]</scope>
    <source>
        <strain evidence="2">DT43</strain>
    </source>
</reference>
<evidence type="ECO:0000313" key="1">
    <source>
        <dbReference type="EMBL" id="MFC4470093.1"/>
    </source>
</evidence>
<dbReference type="Pfam" id="PF13450">
    <property type="entry name" value="NAD_binding_8"/>
    <property type="match status" value="1"/>
</dbReference>
<dbReference type="InterPro" id="IPR036188">
    <property type="entry name" value="FAD/NAD-bd_sf"/>
</dbReference>
<evidence type="ECO:0000313" key="2">
    <source>
        <dbReference type="Proteomes" id="UP001596012"/>
    </source>
</evidence>
<dbReference type="PANTHER" id="PTHR42877:SF4">
    <property type="entry name" value="FAD_NAD(P)-BINDING DOMAIN-CONTAINING PROTEIN-RELATED"/>
    <property type="match status" value="1"/>
</dbReference>
<organism evidence="1 2">
    <name type="scientific">Streptomyces xiangluensis</name>
    <dbReference type="NCBI Taxonomy" id="2665720"/>
    <lineage>
        <taxon>Bacteria</taxon>
        <taxon>Bacillati</taxon>
        <taxon>Actinomycetota</taxon>
        <taxon>Actinomycetes</taxon>
        <taxon>Kitasatosporales</taxon>
        <taxon>Streptomycetaceae</taxon>
        <taxon>Streptomyces</taxon>
    </lineage>
</organism>
<name>A0ABV8Z150_9ACTN</name>
<proteinExistence type="predicted"/>
<comment type="caution">
    <text evidence="1">The sequence shown here is derived from an EMBL/GenBank/DDBJ whole genome shotgun (WGS) entry which is preliminary data.</text>
</comment>
<dbReference type="SUPFAM" id="SSF51905">
    <property type="entry name" value="FAD/NAD(P)-binding domain"/>
    <property type="match status" value="1"/>
</dbReference>
<dbReference type="PANTHER" id="PTHR42877">
    <property type="entry name" value="L-ORNITHINE N(5)-MONOOXYGENASE-RELATED"/>
    <property type="match status" value="1"/>
</dbReference>
<accession>A0ABV8Z150</accession>
<protein>
    <submittedName>
        <fullName evidence="1">FAD-dependent oxidoreductase</fullName>
    </submittedName>
</protein>
<keyword evidence="2" id="KW-1185">Reference proteome</keyword>
<dbReference type="EMBL" id="JBHSFG010000076">
    <property type="protein sequence ID" value="MFC4470093.1"/>
    <property type="molecule type" value="Genomic_DNA"/>
</dbReference>
<gene>
    <name evidence="1" type="ORF">ACFPH6_37300</name>
</gene>
<dbReference type="Gene3D" id="3.50.50.60">
    <property type="entry name" value="FAD/NAD(P)-binding domain"/>
    <property type="match status" value="1"/>
</dbReference>